<dbReference type="Proteomes" id="UP000319383">
    <property type="component" value="Chromosome"/>
</dbReference>
<dbReference type="AlphaFoldDB" id="A0A517ZS04"/>
<accession>A0A517ZS04</accession>
<keyword evidence="2" id="KW-1185">Reference proteome</keyword>
<organism evidence="1 2">
    <name type="scientific">Symmachiella dynata</name>
    <dbReference type="NCBI Taxonomy" id="2527995"/>
    <lineage>
        <taxon>Bacteria</taxon>
        <taxon>Pseudomonadati</taxon>
        <taxon>Planctomycetota</taxon>
        <taxon>Planctomycetia</taxon>
        <taxon>Planctomycetales</taxon>
        <taxon>Planctomycetaceae</taxon>
        <taxon>Symmachiella</taxon>
    </lineage>
</organism>
<evidence type="ECO:0000313" key="2">
    <source>
        <dbReference type="Proteomes" id="UP000319383"/>
    </source>
</evidence>
<dbReference type="KEGG" id="sdyn:Mal52_36540"/>
<dbReference type="RefSeq" id="WP_145377573.1">
    <property type="nucleotide sequence ID" value="NZ_CP036276.1"/>
</dbReference>
<evidence type="ECO:0000313" key="1">
    <source>
        <dbReference type="EMBL" id="QDU45165.1"/>
    </source>
</evidence>
<dbReference type="InterPro" id="IPR010869">
    <property type="entry name" value="DUF1501"/>
</dbReference>
<dbReference type="Pfam" id="PF07394">
    <property type="entry name" value="DUF1501"/>
    <property type="match status" value="1"/>
</dbReference>
<dbReference type="PANTHER" id="PTHR43737:SF1">
    <property type="entry name" value="DUF1501 DOMAIN-CONTAINING PROTEIN"/>
    <property type="match status" value="1"/>
</dbReference>
<protein>
    <recommendedName>
        <fullName evidence="3">DUF1501 domain-containing protein</fullName>
    </recommendedName>
</protein>
<gene>
    <name evidence="1" type="ORF">Mal52_36540</name>
</gene>
<proteinExistence type="predicted"/>
<sequence length="463" mass="49256">MLTVSEGGQTGRRREFLKIGGLSLGGLSLADFFTNSVQAAGGQSLISGKSVVFVFMHGGPSQIETFDPKMSAPVGIASATGEIATSIPGITYGSTFPQLAKWADRTTIVRSFTSGDSRHDIKPIVGAATHGANLGSLFSRVAGQNHPQNGMPTNIALYPRAVDDSTMPAIKKFGDFESTGTLGGGYAPFVPSGGGEMRKNMELQLPLARLDDRRRLLANLDKIRRAVDDDNSLAGLDSLKQQAFDTILGGVSDAFDLSSEDPAVVARYDTAPLVRPDAIDKKWKNHERYADNSKSLGKLMLLARRLCERGCGFVTVTTNFVWDMHGDQNNAGVSEGMDYMGRPFDHATSAFLEDVHARGLSDKILLVCTGEMGRTPRINNRGGRDHWGGLAPLLLAGGGIAPGQVIGQSTRDASRPLTEPVTLKHLVATVLSKLIDVAELRVQSGIPGDIIRSASANSIPGLS</sequence>
<dbReference type="PANTHER" id="PTHR43737">
    <property type="entry name" value="BLL7424 PROTEIN"/>
    <property type="match status" value="1"/>
</dbReference>
<name>A0A517ZS04_9PLAN</name>
<dbReference type="EMBL" id="CP036276">
    <property type="protein sequence ID" value="QDU45165.1"/>
    <property type="molecule type" value="Genomic_DNA"/>
</dbReference>
<reference evidence="1 2" key="1">
    <citation type="submission" date="2019-02" db="EMBL/GenBank/DDBJ databases">
        <title>Deep-cultivation of Planctomycetes and their phenomic and genomic characterization uncovers novel biology.</title>
        <authorList>
            <person name="Wiegand S."/>
            <person name="Jogler M."/>
            <person name="Boedeker C."/>
            <person name="Pinto D."/>
            <person name="Vollmers J."/>
            <person name="Rivas-Marin E."/>
            <person name="Kohn T."/>
            <person name="Peeters S.H."/>
            <person name="Heuer A."/>
            <person name="Rast P."/>
            <person name="Oberbeckmann S."/>
            <person name="Bunk B."/>
            <person name="Jeske O."/>
            <person name="Meyerdierks A."/>
            <person name="Storesund J.E."/>
            <person name="Kallscheuer N."/>
            <person name="Luecker S."/>
            <person name="Lage O.M."/>
            <person name="Pohl T."/>
            <person name="Merkel B.J."/>
            <person name="Hornburger P."/>
            <person name="Mueller R.-W."/>
            <person name="Bruemmer F."/>
            <person name="Labrenz M."/>
            <person name="Spormann A.M."/>
            <person name="Op den Camp H."/>
            <person name="Overmann J."/>
            <person name="Amann R."/>
            <person name="Jetten M.S.M."/>
            <person name="Mascher T."/>
            <person name="Medema M.H."/>
            <person name="Devos D.P."/>
            <person name="Kaster A.-K."/>
            <person name="Ovreas L."/>
            <person name="Rohde M."/>
            <person name="Galperin M.Y."/>
            <person name="Jogler C."/>
        </authorList>
    </citation>
    <scope>NUCLEOTIDE SEQUENCE [LARGE SCALE GENOMIC DNA]</scope>
    <source>
        <strain evidence="1 2">Mal52</strain>
    </source>
</reference>
<evidence type="ECO:0008006" key="3">
    <source>
        <dbReference type="Google" id="ProtNLM"/>
    </source>
</evidence>